<dbReference type="CDD" id="cd19490">
    <property type="entry name" value="XRCC2"/>
    <property type="match status" value="1"/>
</dbReference>
<dbReference type="OrthoDB" id="420422at2759"/>
<evidence type="ECO:0000313" key="3">
    <source>
        <dbReference type="Proteomes" id="UP000001876"/>
    </source>
</evidence>
<dbReference type="GeneID" id="9690023"/>
<dbReference type="GO" id="GO:0033063">
    <property type="term" value="C:Rad51B-Rad51C-Rad51D-XRCC2 complex"/>
    <property type="evidence" value="ECO:0007669"/>
    <property type="project" value="InterPro"/>
</dbReference>
<dbReference type="InterPro" id="IPR030547">
    <property type="entry name" value="XRCC2"/>
</dbReference>
<dbReference type="Gene3D" id="3.40.50.300">
    <property type="entry name" value="P-loop containing nucleotide triphosphate hydrolases"/>
    <property type="match status" value="1"/>
</dbReference>
<name>C1N998_MICPC</name>
<dbReference type="SUPFAM" id="SSF52540">
    <property type="entry name" value="P-loop containing nucleoside triphosphate hydrolases"/>
    <property type="match status" value="1"/>
</dbReference>
<dbReference type="Proteomes" id="UP000001876">
    <property type="component" value="Unassembled WGS sequence"/>
</dbReference>
<dbReference type="OMA" id="DNIAAFY"/>
<evidence type="ECO:0000313" key="2">
    <source>
        <dbReference type="EMBL" id="EEH51320.1"/>
    </source>
</evidence>
<keyword evidence="3" id="KW-1185">Reference proteome</keyword>
<gene>
    <name evidence="2" type="primary">XRCC2</name>
    <name evidence="2" type="ORF">MICPUCDRAFT_70178</name>
</gene>
<dbReference type="eggNOG" id="KOG2859">
    <property type="taxonomic scope" value="Eukaryota"/>
</dbReference>
<evidence type="ECO:0000256" key="1">
    <source>
        <dbReference type="SAM" id="MobiDB-lite"/>
    </source>
</evidence>
<reference evidence="2 3" key="1">
    <citation type="journal article" date="2009" name="Science">
        <title>Green evolution and dynamic adaptations revealed by genomes of the marine picoeukaryotes Micromonas.</title>
        <authorList>
            <person name="Worden A.Z."/>
            <person name="Lee J.H."/>
            <person name="Mock T."/>
            <person name="Rouze P."/>
            <person name="Simmons M.P."/>
            <person name="Aerts A.L."/>
            <person name="Allen A.E."/>
            <person name="Cuvelier M.L."/>
            <person name="Derelle E."/>
            <person name="Everett M.V."/>
            <person name="Foulon E."/>
            <person name="Grimwood J."/>
            <person name="Gundlach H."/>
            <person name="Henrissat B."/>
            <person name="Napoli C."/>
            <person name="McDonald S.M."/>
            <person name="Parker M.S."/>
            <person name="Rombauts S."/>
            <person name="Salamov A."/>
            <person name="Von Dassow P."/>
            <person name="Badger J.H."/>
            <person name="Coutinho P.M."/>
            <person name="Demir E."/>
            <person name="Dubchak I."/>
            <person name="Gentemann C."/>
            <person name="Eikrem W."/>
            <person name="Gready J.E."/>
            <person name="John U."/>
            <person name="Lanier W."/>
            <person name="Lindquist E.A."/>
            <person name="Lucas S."/>
            <person name="Mayer K.F."/>
            <person name="Moreau H."/>
            <person name="Not F."/>
            <person name="Otillar R."/>
            <person name="Panaud O."/>
            <person name="Pangilinan J."/>
            <person name="Paulsen I."/>
            <person name="Piegu B."/>
            <person name="Poliakov A."/>
            <person name="Robbens S."/>
            <person name="Schmutz J."/>
            <person name="Toulza E."/>
            <person name="Wyss T."/>
            <person name="Zelensky A."/>
            <person name="Zhou K."/>
            <person name="Armbrust E.V."/>
            <person name="Bhattacharya D."/>
            <person name="Goodenough U.W."/>
            <person name="Van de Peer Y."/>
            <person name="Grigoriev I.V."/>
        </authorList>
    </citation>
    <scope>NUCLEOTIDE SEQUENCE [LARGE SCALE GENOMIC DNA]</scope>
    <source>
        <strain evidence="2 3">CCMP1545</strain>
    </source>
</reference>
<dbReference type="RefSeq" id="XP_003064415.1">
    <property type="nucleotide sequence ID" value="XM_003064369.1"/>
</dbReference>
<dbReference type="EMBL" id="GG663751">
    <property type="protein sequence ID" value="EEH51320.1"/>
    <property type="molecule type" value="Genomic_DNA"/>
</dbReference>
<organism evidence="3">
    <name type="scientific">Micromonas pusilla (strain CCMP1545)</name>
    <name type="common">Picoplanktonic green alga</name>
    <dbReference type="NCBI Taxonomy" id="564608"/>
    <lineage>
        <taxon>Eukaryota</taxon>
        <taxon>Viridiplantae</taxon>
        <taxon>Chlorophyta</taxon>
        <taxon>Mamiellophyceae</taxon>
        <taxon>Mamiellales</taxon>
        <taxon>Mamiellaceae</taxon>
        <taxon>Micromonas</taxon>
    </lineage>
</organism>
<dbReference type="GO" id="GO:0000724">
    <property type="term" value="P:double-strand break repair via homologous recombination"/>
    <property type="evidence" value="ECO:0007669"/>
    <property type="project" value="InterPro"/>
</dbReference>
<dbReference type="KEGG" id="mpp:MICPUCDRAFT_70178"/>
<protein>
    <submittedName>
        <fullName evidence="2">XRCC2 DNA recombinase</fullName>
    </submittedName>
</protein>
<dbReference type="STRING" id="564608.C1N998"/>
<dbReference type="PANTHER" id="PTHR46644">
    <property type="entry name" value="DNA REPAIR PROTEIN XRCC2"/>
    <property type="match status" value="1"/>
</dbReference>
<accession>C1N998</accession>
<dbReference type="AlphaFoldDB" id="C1N998"/>
<sequence>MEAAEAAARAFLAPDETGAAFLSRNLTDPMLTGIPFVDAHGSLRAGQMLEVCGVGGSGKTEILMQAAVNCALPKARGGVSFGGCEGGVLLLDLDGKFDTLRFLKILTSRVKDAVIRGRSATMKQNETAAGAPSQPRKTPPLDAESEALIDAVYAECVGRFHMLRCHGSLDFLKALTVVERAFVEAEAERERRDAADASADDAADASAARTRARAQTQTRRLLLIDNIAAFYWLDRASRREQGAPLSLHAVHHAFAAKLLALRRVLCISHWSPYDRCRAPIVVTKATVGGGGAGATQTHKDFLPPTWTSAVTQRLVLDVEKSRGGGPHGGGVSFVARWDFPRGRSRARYDVDGDEGIKCRAA</sequence>
<dbReference type="PANTHER" id="PTHR46644:SF2">
    <property type="entry name" value="DNA REPAIR PROTEIN XRCC2"/>
    <property type="match status" value="1"/>
</dbReference>
<dbReference type="GO" id="GO:0005657">
    <property type="term" value="C:replication fork"/>
    <property type="evidence" value="ECO:0007669"/>
    <property type="project" value="InterPro"/>
</dbReference>
<feature type="region of interest" description="Disordered" evidence="1">
    <location>
        <begin position="121"/>
        <end position="141"/>
    </location>
</feature>
<proteinExistence type="predicted"/>
<dbReference type="InterPro" id="IPR027417">
    <property type="entry name" value="P-loop_NTPase"/>
</dbReference>